<comment type="pathway">
    <text evidence="4">Phospholipid metabolism.</text>
</comment>
<dbReference type="EMBL" id="UINC01058086">
    <property type="protein sequence ID" value="SVB79958.1"/>
    <property type="molecule type" value="Genomic_DNA"/>
</dbReference>
<dbReference type="GO" id="GO:0008757">
    <property type="term" value="F:S-adenosylmethionine-dependent methyltransferase activity"/>
    <property type="evidence" value="ECO:0007669"/>
    <property type="project" value="InterPro"/>
</dbReference>
<protein>
    <recommendedName>
        <fullName evidence="5">Methyltransferase type 11 domain-containing protein</fullName>
    </recommendedName>
</protein>
<accession>A0A382GY12</accession>
<keyword evidence="3" id="KW-0808">Transferase</keyword>
<dbReference type="CDD" id="cd02440">
    <property type="entry name" value="AdoMet_MTases"/>
    <property type="match status" value="1"/>
</dbReference>
<gene>
    <name evidence="6" type="ORF">METZ01_LOCUS232812</name>
</gene>
<feature type="domain" description="Methyltransferase type 11" evidence="5">
    <location>
        <begin position="60"/>
        <end position="158"/>
    </location>
</feature>
<comment type="pathway">
    <text evidence="1">Lipid metabolism.</text>
</comment>
<evidence type="ECO:0000256" key="4">
    <source>
        <dbReference type="ARBA" id="ARBA00025707"/>
    </source>
</evidence>
<dbReference type="PANTHER" id="PTHR44307:SF2">
    <property type="entry name" value="PHOSPHOETHANOLAMINE METHYLTRANSFERASE ISOFORM X1"/>
    <property type="match status" value="1"/>
</dbReference>
<evidence type="ECO:0000313" key="6">
    <source>
        <dbReference type="EMBL" id="SVB79958.1"/>
    </source>
</evidence>
<dbReference type="InterPro" id="IPR029063">
    <property type="entry name" value="SAM-dependent_MTases_sf"/>
</dbReference>
<keyword evidence="2" id="KW-0489">Methyltransferase</keyword>
<sequence length="269" mass="29745">MTGMAKTPDIGLDDVRVNYNAIGIDLIEAMYTDDYLSMGGIASTDILARRSGIGKDSRILDVGSGLGGPALHLAAVYGCRVTGLDVIELNIFEAEKRAKTRQLDHLVDFTLGDATDMPFSNGTYDVILGQDAWCHIGEKNKLIEECARTLAPNGTIAFTDWLQTGQMDDQFQREILSAFASPGLATLESYHTLLTIHGFSNIEQEDIGEDFVNEYRRTVTRLKNMEEQVTLKYSSRVFQIVLEKNSLILRALEENKMGGGRFVGNKQPV</sequence>
<evidence type="ECO:0000256" key="3">
    <source>
        <dbReference type="ARBA" id="ARBA00022679"/>
    </source>
</evidence>
<dbReference type="Gene3D" id="3.40.50.150">
    <property type="entry name" value="Vaccinia Virus protein VP39"/>
    <property type="match status" value="1"/>
</dbReference>
<dbReference type="SUPFAM" id="SSF53335">
    <property type="entry name" value="S-adenosyl-L-methionine-dependent methyltransferases"/>
    <property type="match status" value="1"/>
</dbReference>
<dbReference type="GO" id="GO:0032259">
    <property type="term" value="P:methylation"/>
    <property type="evidence" value="ECO:0007669"/>
    <property type="project" value="UniProtKB-KW"/>
</dbReference>
<proteinExistence type="predicted"/>
<evidence type="ECO:0000256" key="1">
    <source>
        <dbReference type="ARBA" id="ARBA00005189"/>
    </source>
</evidence>
<evidence type="ECO:0000259" key="5">
    <source>
        <dbReference type="Pfam" id="PF08241"/>
    </source>
</evidence>
<dbReference type="Pfam" id="PF08241">
    <property type="entry name" value="Methyltransf_11"/>
    <property type="match status" value="1"/>
</dbReference>
<reference evidence="6" key="1">
    <citation type="submission" date="2018-05" db="EMBL/GenBank/DDBJ databases">
        <authorList>
            <person name="Lanie J.A."/>
            <person name="Ng W.-L."/>
            <person name="Kazmierczak K.M."/>
            <person name="Andrzejewski T.M."/>
            <person name="Davidsen T.M."/>
            <person name="Wayne K.J."/>
            <person name="Tettelin H."/>
            <person name="Glass J.I."/>
            <person name="Rusch D."/>
            <person name="Podicherti R."/>
            <person name="Tsui H.-C.T."/>
            <person name="Winkler M.E."/>
        </authorList>
    </citation>
    <scope>NUCLEOTIDE SEQUENCE</scope>
</reference>
<name>A0A382GY12_9ZZZZ</name>
<evidence type="ECO:0000256" key="2">
    <source>
        <dbReference type="ARBA" id="ARBA00022603"/>
    </source>
</evidence>
<dbReference type="InterPro" id="IPR013216">
    <property type="entry name" value="Methyltransf_11"/>
</dbReference>
<dbReference type="AlphaFoldDB" id="A0A382GY12"/>
<organism evidence="6">
    <name type="scientific">marine metagenome</name>
    <dbReference type="NCBI Taxonomy" id="408172"/>
    <lineage>
        <taxon>unclassified sequences</taxon>
        <taxon>metagenomes</taxon>
        <taxon>ecological metagenomes</taxon>
    </lineage>
</organism>
<dbReference type="PANTHER" id="PTHR44307">
    <property type="entry name" value="PHOSPHOETHANOLAMINE METHYLTRANSFERASE"/>
    <property type="match status" value="1"/>
</dbReference>